<evidence type="ECO:0000256" key="1">
    <source>
        <dbReference type="SAM" id="MobiDB-lite"/>
    </source>
</evidence>
<feature type="region of interest" description="Disordered" evidence="1">
    <location>
        <begin position="134"/>
        <end position="217"/>
    </location>
</feature>
<proteinExistence type="predicted"/>
<accession>A0A6G0S742</accession>
<protein>
    <submittedName>
        <fullName evidence="2">Uncharacterized protein</fullName>
    </submittedName>
</protein>
<feature type="compositionally biased region" description="Basic residues" evidence="1">
    <location>
        <begin position="1"/>
        <end position="10"/>
    </location>
</feature>
<evidence type="ECO:0000313" key="2">
    <source>
        <dbReference type="EMBL" id="KAE9350483.1"/>
    </source>
</evidence>
<feature type="compositionally biased region" description="Acidic residues" evidence="1">
    <location>
        <begin position="25"/>
        <end position="36"/>
    </location>
</feature>
<evidence type="ECO:0000313" key="3">
    <source>
        <dbReference type="Proteomes" id="UP000486351"/>
    </source>
</evidence>
<dbReference type="AlphaFoldDB" id="A0A6G0S742"/>
<reference evidence="2 3" key="1">
    <citation type="submission" date="2018-09" db="EMBL/GenBank/DDBJ databases">
        <title>Genomic investigation of the strawberry pathogen Phytophthora fragariae indicates pathogenicity is determined by transcriptional variation in three key races.</title>
        <authorList>
            <person name="Adams T.M."/>
            <person name="Armitage A.D."/>
            <person name="Sobczyk M.K."/>
            <person name="Bates H.J."/>
            <person name="Dunwell J.M."/>
            <person name="Nellist C.F."/>
            <person name="Harrison R.J."/>
        </authorList>
    </citation>
    <scope>NUCLEOTIDE SEQUENCE [LARGE SCALE GENOMIC DNA]</scope>
    <source>
        <strain evidence="2 3">NOV-77</strain>
    </source>
</reference>
<name>A0A6G0S742_9STRA</name>
<organism evidence="2 3">
    <name type="scientific">Phytophthora fragariae</name>
    <dbReference type="NCBI Taxonomy" id="53985"/>
    <lineage>
        <taxon>Eukaryota</taxon>
        <taxon>Sar</taxon>
        <taxon>Stramenopiles</taxon>
        <taxon>Oomycota</taxon>
        <taxon>Peronosporomycetes</taxon>
        <taxon>Peronosporales</taxon>
        <taxon>Peronosporaceae</taxon>
        <taxon>Phytophthora</taxon>
    </lineage>
</organism>
<feature type="compositionally biased region" description="Acidic residues" evidence="1">
    <location>
        <begin position="160"/>
        <end position="176"/>
    </location>
</feature>
<dbReference type="EMBL" id="QXFY01000253">
    <property type="protein sequence ID" value="KAE9350483.1"/>
    <property type="molecule type" value="Genomic_DNA"/>
</dbReference>
<feature type="region of interest" description="Disordered" evidence="1">
    <location>
        <begin position="222"/>
        <end position="241"/>
    </location>
</feature>
<sequence length="241" mass="26474">MGSGARRRRACFGPGTWNSPRHAETDDDGENLDAEMADGAAEENPPRDTQQPRTAERTSTRRWRATLQRRTPRDTQQPTTTERTSTRRWRTTLWRRTPPRHAVTDNGAEADDAAKEKDASFAFIADEGEANAAQKVYGEMSDDAEEMRDESSLVEGASGEAEDEKGDSSGEEDVGDESTGASTQDSVQDSVQDSDQDSDQERDCDPGSGVKGSARRVVVVVPRPGTKTGSRGWHIWMNTAR</sequence>
<gene>
    <name evidence="2" type="ORF">PF008_g6431</name>
</gene>
<feature type="region of interest" description="Disordered" evidence="1">
    <location>
        <begin position="1"/>
        <end position="114"/>
    </location>
</feature>
<feature type="compositionally biased region" description="Low complexity" evidence="1">
    <location>
        <begin position="207"/>
        <end position="217"/>
    </location>
</feature>
<feature type="compositionally biased region" description="Low complexity" evidence="1">
    <location>
        <begin position="66"/>
        <end position="83"/>
    </location>
</feature>
<comment type="caution">
    <text evidence="2">The sequence shown here is derived from an EMBL/GenBank/DDBJ whole genome shotgun (WGS) entry which is preliminary data.</text>
</comment>
<dbReference type="Proteomes" id="UP000486351">
    <property type="component" value="Unassembled WGS sequence"/>
</dbReference>